<gene>
    <name evidence="1" type="ORF">CETO_52</name>
</gene>
<name>A0A2H5BGF9_9CAUD</name>
<organism evidence="1 2">
    <name type="scientific">Vibrio phage Ceto</name>
    <dbReference type="NCBI Taxonomy" id="2570300"/>
    <lineage>
        <taxon>Viruses</taxon>
        <taxon>Duplodnaviria</taxon>
        <taxon>Heunggongvirae</taxon>
        <taxon>Uroviricota</taxon>
        <taxon>Caudoviricetes</taxon>
        <taxon>Demerecviridae</taxon>
        <taxon>Ermolyevavirinae</taxon>
        <taxon>Cetovirus</taxon>
        <taxon>Cetovirus ceto</taxon>
    </lineage>
</organism>
<sequence>MNKVESVKIEGSLPEGVRSVGFYVSQPHIEEVGKGLKIYRDFDMCYFNKAAVTPANEGEPYKESDEPWIDATTVDPDTFDLQGIEVTFGDEMQLPEGHEVYWISIQPNEELDVVYAIGKRGDGKEYGEWFAPKN</sequence>
<proteinExistence type="predicted"/>
<keyword evidence="2" id="KW-1185">Reference proteome</keyword>
<reference evidence="1 2" key="1">
    <citation type="submission" date="2017-12" db="EMBL/GenBank/DDBJ databases">
        <authorList>
            <person name="Lestochi C.V."/>
            <person name="Miller K.C."/>
            <person name="Miller J.S."/>
            <person name="Stanton M.L."/>
            <person name="Broussard G.W."/>
        </authorList>
    </citation>
    <scope>NUCLEOTIDE SEQUENCE [LARGE SCALE GENOMIC DNA]</scope>
</reference>
<protein>
    <submittedName>
        <fullName evidence="1">Uncharacterized protein</fullName>
    </submittedName>
</protein>
<dbReference type="EMBL" id="MG649966">
    <property type="protein sequence ID" value="AUG85059.1"/>
    <property type="molecule type" value="Genomic_DNA"/>
</dbReference>
<dbReference type="Proteomes" id="UP000240819">
    <property type="component" value="Segment"/>
</dbReference>
<accession>A0A2H5BGF9</accession>
<evidence type="ECO:0000313" key="2">
    <source>
        <dbReference type="Proteomes" id="UP000240819"/>
    </source>
</evidence>
<evidence type="ECO:0000313" key="1">
    <source>
        <dbReference type="EMBL" id="AUG85059.1"/>
    </source>
</evidence>